<feature type="signal peptide" evidence="1">
    <location>
        <begin position="1"/>
        <end position="18"/>
    </location>
</feature>
<evidence type="ECO:0000256" key="1">
    <source>
        <dbReference type="SAM" id="SignalP"/>
    </source>
</evidence>
<evidence type="ECO:0008006" key="4">
    <source>
        <dbReference type="Google" id="ProtNLM"/>
    </source>
</evidence>
<gene>
    <name evidence="2" type="ORF">N7492_008684</name>
</gene>
<dbReference type="OrthoDB" id="4364984at2759"/>
<dbReference type="AlphaFoldDB" id="A0A9W9HR72"/>
<protein>
    <recommendedName>
        <fullName evidence="4">Extracellular membrane protein CFEM domain-containing protein</fullName>
    </recommendedName>
</protein>
<evidence type="ECO:0000313" key="2">
    <source>
        <dbReference type="EMBL" id="KAJ5155881.1"/>
    </source>
</evidence>
<evidence type="ECO:0000313" key="3">
    <source>
        <dbReference type="Proteomes" id="UP001146351"/>
    </source>
</evidence>
<dbReference type="EMBL" id="JAPQKO010000006">
    <property type="protein sequence ID" value="KAJ5155881.1"/>
    <property type="molecule type" value="Genomic_DNA"/>
</dbReference>
<comment type="caution">
    <text evidence="2">The sequence shown here is derived from an EMBL/GenBank/DDBJ whole genome shotgun (WGS) entry which is preliminary data.</text>
</comment>
<sequence length="244" mass="25055">MRSFVAALVALGATAATAQSTEKYLDCATAALKGIDASKFNDCTDKTSSECFCANKDALKELSDEAKETCDDAGIDLNKLDTSLCSSETRAAPARHASKPMEPSMPGMEHKRGFMPNLMGAESVAPRVVYVTETRTECSCKSTPAAFDPMHMSQIPVDVPTSSPMMSGMAAAATPSMSMSHGVLVGAASSSSVIFRGASATPTPSGTSPNRFNAYEGAAPKASAVHSGVAALGVAAVMGLMVAL</sequence>
<reference evidence="2" key="2">
    <citation type="journal article" date="2023" name="IMA Fungus">
        <title>Comparative genomic study of the Penicillium genus elucidates a diverse pangenome and 15 lateral gene transfer events.</title>
        <authorList>
            <person name="Petersen C."/>
            <person name="Sorensen T."/>
            <person name="Nielsen M.R."/>
            <person name="Sondergaard T.E."/>
            <person name="Sorensen J.L."/>
            <person name="Fitzpatrick D.A."/>
            <person name="Frisvad J.C."/>
            <person name="Nielsen K.L."/>
        </authorList>
    </citation>
    <scope>NUCLEOTIDE SEQUENCE</scope>
    <source>
        <strain evidence="2">IBT 21917</strain>
    </source>
</reference>
<name>A0A9W9HR72_9EURO</name>
<reference evidence="2" key="1">
    <citation type="submission" date="2022-11" db="EMBL/GenBank/DDBJ databases">
        <authorList>
            <person name="Petersen C."/>
        </authorList>
    </citation>
    <scope>NUCLEOTIDE SEQUENCE</scope>
    <source>
        <strain evidence="2">IBT 21917</strain>
    </source>
</reference>
<accession>A0A9W9HR72</accession>
<keyword evidence="1" id="KW-0732">Signal</keyword>
<feature type="chain" id="PRO_5040821306" description="Extracellular membrane protein CFEM domain-containing protein" evidence="1">
    <location>
        <begin position="19"/>
        <end position="244"/>
    </location>
</feature>
<keyword evidence="3" id="KW-1185">Reference proteome</keyword>
<organism evidence="2 3">
    <name type="scientific">Penicillium capsulatum</name>
    <dbReference type="NCBI Taxonomy" id="69766"/>
    <lineage>
        <taxon>Eukaryota</taxon>
        <taxon>Fungi</taxon>
        <taxon>Dikarya</taxon>
        <taxon>Ascomycota</taxon>
        <taxon>Pezizomycotina</taxon>
        <taxon>Eurotiomycetes</taxon>
        <taxon>Eurotiomycetidae</taxon>
        <taxon>Eurotiales</taxon>
        <taxon>Aspergillaceae</taxon>
        <taxon>Penicillium</taxon>
    </lineage>
</organism>
<proteinExistence type="predicted"/>
<dbReference type="Proteomes" id="UP001146351">
    <property type="component" value="Unassembled WGS sequence"/>
</dbReference>